<dbReference type="EMBL" id="CP092900">
    <property type="protein sequence ID" value="UTC24633.1"/>
    <property type="molecule type" value="Genomic_DNA"/>
</dbReference>
<evidence type="ECO:0000259" key="1">
    <source>
        <dbReference type="Pfam" id="PF02036"/>
    </source>
</evidence>
<evidence type="ECO:0000313" key="2">
    <source>
        <dbReference type="EMBL" id="UTC24633.1"/>
    </source>
</evidence>
<accession>A0ABY5DJB2</accession>
<dbReference type="Pfam" id="PF02036">
    <property type="entry name" value="SCP2"/>
    <property type="match status" value="1"/>
</dbReference>
<sequence>MNTVELLKRLPLDQIGARVLIQLEDKAILIDEKGSVHEGENDNPVVTLRLSESDLQGALTGDESVVSLFVTGRIAVEGDMDIALKLKNIMG</sequence>
<keyword evidence="3" id="KW-1185">Reference proteome</keyword>
<organism evidence="2 3">
    <name type="scientific">Candidatus Comchoanobacter bicostacola</name>
    <dbReference type="NCBI Taxonomy" id="2919598"/>
    <lineage>
        <taxon>Bacteria</taxon>
        <taxon>Pseudomonadati</taxon>
        <taxon>Pseudomonadota</taxon>
        <taxon>Gammaproteobacteria</taxon>
        <taxon>Candidatus Comchoanobacterales</taxon>
        <taxon>Candidatus Comchoanobacteraceae</taxon>
        <taxon>Candidatus Comchoanobacter</taxon>
    </lineage>
</organism>
<dbReference type="SUPFAM" id="SSF55718">
    <property type="entry name" value="SCP-like"/>
    <property type="match status" value="1"/>
</dbReference>
<dbReference type="Gene3D" id="3.30.1050.10">
    <property type="entry name" value="SCP2 sterol-binding domain"/>
    <property type="match status" value="1"/>
</dbReference>
<dbReference type="RefSeq" id="WP_258568418.1">
    <property type="nucleotide sequence ID" value="NZ_CP092900.1"/>
</dbReference>
<dbReference type="Proteomes" id="UP001055955">
    <property type="component" value="Chromosome"/>
</dbReference>
<dbReference type="InterPro" id="IPR036527">
    <property type="entry name" value="SCP2_sterol-bd_dom_sf"/>
</dbReference>
<name>A0ABY5DJB2_9GAMM</name>
<evidence type="ECO:0000313" key="3">
    <source>
        <dbReference type="Proteomes" id="UP001055955"/>
    </source>
</evidence>
<proteinExistence type="predicted"/>
<gene>
    <name evidence="2" type="ORF">MMH89_00435</name>
</gene>
<feature type="domain" description="SCP2" evidence="1">
    <location>
        <begin position="12"/>
        <end position="90"/>
    </location>
</feature>
<protein>
    <submittedName>
        <fullName evidence="2">SCP2 sterol-binding domain-containing protein</fullName>
    </submittedName>
</protein>
<dbReference type="InterPro" id="IPR003033">
    <property type="entry name" value="SCP2_sterol-bd_dom"/>
</dbReference>
<reference evidence="2 3" key="1">
    <citation type="journal article" date="2022" name="Nat. Microbiol.">
        <title>The microbiome of a bacterivorous marine choanoflagellate contains a resource-demanding obligate bacterial associate.</title>
        <authorList>
            <person name="Needham D.M."/>
            <person name="Poirier C."/>
            <person name="Bachy C."/>
            <person name="George E.E."/>
            <person name="Wilken S."/>
            <person name="Yung C.C.M."/>
            <person name="Limardo A.J."/>
            <person name="Morando M."/>
            <person name="Sudek L."/>
            <person name="Malmstrom R.R."/>
            <person name="Keeling P.J."/>
            <person name="Santoro A.E."/>
            <person name="Worden A.Z."/>
        </authorList>
    </citation>
    <scope>NUCLEOTIDE SEQUENCE [LARGE SCALE GENOMIC DNA]</scope>
    <source>
        <strain evidence="2 3">Comchoano-1</strain>
    </source>
</reference>